<gene>
    <name evidence="2" type="ORF">FB561_7317</name>
</gene>
<organism evidence="2 3">
    <name type="scientific">Kribbella amoyensis</name>
    <dbReference type="NCBI Taxonomy" id="996641"/>
    <lineage>
        <taxon>Bacteria</taxon>
        <taxon>Bacillati</taxon>
        <taxon>Actinomycetota</taxon>
        <taxon>Actinomycetes</taxon>
        <taxon>Propionibacteriales</taxon>
        <taxon>Kribbellaceae</taxon>
        <taxon>Kribbella</taxon>
    </lineage>
</organism>
<evidence type="ECO:0000313" key="3">
    <source>
        <dbReference type="Proteomes" id="UP000318380"/>
    </source>
</evidence>
<comment type="caution">
    <text evidence="2">The sequence shown here is derived from an EMBL/GenBank/DDBJ whole genome shotgun (WGS) entry which is preliminary data.</text>
</comment>
<feature type="compositionally biased region" description="Basic and acidic residues" evidence="1">
    <location>
        <begin position="231"/>
        <end position="247"/>
    </location>
</feature>
<protein>
    <submittedName>
        <fullName evidence="2">Uncharacterized protein</fullName>
    </submittedName>
</protein>
<keyword evidence="3" id="KW-1185">Reference proteome</keyword>
<dbReference type="RefSeq" id="WP_145814604.1">
    <property type="nucleotide sequence ID" value="NZ_VIVK01000003.1"/>
</dbReference>
<accession>A0A561B3H5</accession>
<dbReference type="Proteomes" id="UP000318380">
    <property type="component" value="Unassembled WGS sequence"/>
</dbReference>
<reference evidence="2 3" key="1">
    <citation type="submission" date="2019-06" db="EMBL/GenBank/DDBJ databases">
        <title>Sequencing the genomes of 1000 actinobacteria strains.</title>
        <authorList>
            <person name="Klenk H.-P."/>
        </authorList>
    </citation>
    <scope>NUCLEOTIDE SEQUENCE [LARGE SCALE GENOMIC DNA]</scope>
    <source>
        <strain evidence="2 3">DSM 24683</strain>
    </source>
</reference>
<dbReference type="OrthoDB" id="3831553at2"/>
<feature type="compositionally biased region" description="Polar residues" evidence="1">
    <location>
        <begin position="285"/>
        <end position="299"/>
    </location>
</feature>
<dbReference type="EMBL" id="VIVK01000003">
    <property type="protein sequence ID" value="TWD73428.1"/>
    <property type="molecule type" value="Genomic_DNA"/>
</dbReference>
<sequence>MSTPHRAPSRNPIRRLAAGVSRWRNTRRGTATLKAAYAQAARDAKRMDPAVRAAVGRAKLGKEDLKALAHSQISAHANRDGGLAQQLDGMAAGQIAATDRPRQRTFNPVKMVQNRVTRWRETRQGTATLKAAFAQAARDAKRMDPAVREVIGRSKIGKADLAHFVKAQMAQSLDPRTAAARASAAGTHVPTAAPAGRSRPAHAAPSQSAGQRVANAVNTMSRWKNAVKSGSVDKARKFRDDYNERRQNPTGRAARAAQAAQPATGRVDPAWTAGPGQATPRPATLGQSAPAQTPGQGQSPEDKARLAKAFHASVNNSVPLASEAAEKSDKFGGQESGGGKHRAPDWALDGNAPASGAVKNAPKADKSSAAGQKGEAPETSRHGTATKTPAHRERD</sequence>
<name>A0A561B3H5_9ACTN</name>
<feature type="region of interest" description="Disordered" evidence="1">
    <location>
        <begin position="225"/>
        <end position="395"/>
    </location>
</feature>
<feature type="compositionally biased region" description="Low complexity" evidence="1">
    <location>
        <begin position="249"/>
        <end position="265"/>
    </location>
</feature>
<evidence type="ECO:0000256" key="1">
    <source>
        <dbReference type="SAM" id="MobiDB-lite"/>
    </source>
</evidence>
<evidence type="ECO:0000313" key="2">
    <source>
        <dbReference type="EMBL" id="TWD73428.1"/>
    </source>
</evidence>
<feature type="region of interest" description="Disordered" evidence="1">
    <location>
        <begin position="176"/>
        <end position="213"/>
    </location>
</feature>
<dbReference type="AlphaFoldDB" id="A0A561B3H5"/>
<proteinExistence type="predicted"/>